<protein>
    <submittedName>
        <fullName evidence="1">Uncharacterized protein</fullName>
    </submittedName>
</protein>
<sequence length="185" mass="20488">MPTVVSEVVVQASFVPLFRSPIGGPVTRRTNNRLERTKPNATAEEKRRCAFVSSTPPFPPSPFSLSPRSRASPVPIRLPGTPIEASSPVVVEFWSVYARCTVHPMSGFVLPDSDLDVGCCGCLGFLKKPDEDVDFEKVWMLSRGRKMAPLMLLTNRPLCREKPVKETKRLTLDRVCPMPCGVFVS</sequence>
<gene>
    <name evidence="1" type="ORF">BHM03_00002467</name>
</gene>
<organism evidence="1">
    <name type="scientific">Ensete ventricosum</name>
    <name type="common">Abyssinian banana</name>
    <name type="synonym">Musa ensete</name>
    <dbReference type="NCBI Taxonomy" id="4639"/>
    <lineage>
        <taxon>Eukaryota</taxon>
        <taxon>Viridiplantae</taxon>
        <taxon>Streptophyta</taxon>
        <taxon>Embryophyta</taxon>
        <taxon>Tracheophyta</taxon>
        <taxon>Spermatophyta</taxon>
        <taxon>Magnoliopsida</taxon>
        <taxon>Liliopsida</taxon>
        <taxon>Zingiberales</taxon>
        <taxon>Musaceae</taxon>
        <taxon>Ensete</taxon>
    </lineage>
</organism>
<dbReference type="AlphaFoldDB" id="A0A445M9P8"/>
<dbReference type="EMBL" id="KV875477">
    <property type="protein sequence ID" value="RZR70948.1"/>
    <property type="molecule type" value="Genomic_DNA"/>
</dbReference>
<evidence type="ECO:0000313" key="1">
    <source>
        <dbReference type="EMBL" id="RZR70948.1"/>
    </source>
</evidence>
<reference evidence="1" key="1">
    <citation type="journal article" date="2018" name="Data Brief">
        <title>Genome sequence data from 17 accessions of Ensete ventricosum, a staple food crop for millions in Ethiopia.</title>
        <authorList>
            <person name="Yemataw Z."/>
            <person name="Muzemil S."/>
            <person name="Ambachew D."/>
            <person name="Tripathi L."/>
            <person name="Tesfaye K."/>
            <person name="Chala A."/>
            <person name="Farbos A."/>
            <person name="O'Neill P."/>
            <person name="Moore K."/>
            <person name="Grant M."/>
            <person name="Studholme D.J."/>
        </authorList>
    </citation>
    <scope>NUCLEOTIDE SEQUENCE [LARGE SCALE GENOMIC DNA]</scope>
    <source>
        <tissue evidence="1">Leaf</tissue>
    </source>
</reference>
<proteinExistence type="predicted"/>
<dbReference type="Proteomes" id="UP000290560">
    <property type="component" value="Unassembled WGS sequence"/>
</dbReference>
<name>A0A445M9P8_ENSVE</name>
<accession>A0A445M9P8</accession>